<dbReference type="Proteomes" id="UP001150266">
    <property type="component" value="Unassembled WGS sequence"/>
</dbReference>
<evidence type="ECO:0000313" key="2">
    <source>
        <dbReference type="EMBL" id="KAJ4488193.1"/>
    </source>
</evidence>
<feature type="chain" id="PRO_5040726638" description="Hydrophobic surface binding protein" evidence="1">
    <location>
        <begin position="20"/>
        <end position="183"/>
    </location>
</feature>
<dbReference type="AlphaFoldDB" id="A0A9W9AQX9"/>
<evidence type="ECO:0000256" key="1">
    <source>
        <dbReference type="SAM" id="SignalP"/>
    </source>
</evidence>
<dbReference type="Pfam" id="PF12296">
    <property type="entry name" value="HsbA"/>
    <property type="match status" value="1"/>
</dbReference>
<comment type="caution">
    <text evidence="2">The sequence shown here is derived from an EMBL/GenBank/DDBJ whole genome shotgun (WGS) entry which is preliminary data.</text>
</comment>
<evidence type="ECO:0008006" key="4">
    <source>
        <dbReference type="Google" id="ProtNLM"/>
    </source>
</evidence>
<organism evidence="2 3">
    <name type="scientific">Lentinula aciculospora</name>
    <dbReference type="NCBI Taxonomy" id="153920"/>
    <lineage>
        <taxon>Eukaryota</taxon>
        <taxon>Fungi</taxon>
        <taxon>Dikarya</taxon>
        <taxon>Basidiomycota</taxon>
        <taxon>Agaricomycotina</taxon>
        <taxon>Agaricomycetes</taxon>
        <taxon>Agaricomycetidae</taxon>
        <taxon>Agaricales</taxon>
        <taxon>Marasmiineae</taxon>
        <taxon>Omphalotaceae</taxon>
        <taxon>Lentinula</taxon>
    </lineage>
</organism>
<dbReference type="EMBL" id="JAOTPV010000002">
    <property type="protein sequence ID" value="KAJ4488193.1"/>
    <property type="molecule type" value="Genomic_DNA"/>
</dbReference>
<accession>A0A9W9AQX9</accession>
<gene>
    <name evidence="2" type="ORF">J3R30DRAFT_3400753</name>
</gene>
<proteinExistence type="predicted"/>
<dbReference type="InterPro" id="IPR021054">
    <property type="entry name" value="Cell_wall_mannoprotein_1"/>
</dbReference>
<dbReference type="OrthoDB" id="3485059at2759"/>
<protein>
    <recommendedName>
        <fullName evidence="4">Hydrophobic surface binding protein</fullName>
    </recommendedName>
</protein>
<evidence type="ECO:0000313" key="3">
    <source>
        <dbReference type="Proteomes" id="UP001150266"/>
    </source>
</evidence>
<keyword evidence="3" id="KW-1185">Reference proteome</keyword>
<sequence>MVQLTALFLFASLLVLAMGTPMIKRDMATIQADISNISSLLVTWDNDVNAFAGTADGADAIHADSVALESAFQTAIADTQATSNFTTDMDALLVLGQMENSSTILVGGLTQIAEKGANFTSISNGTAAIVSDLSTLGAAATGFIAAIGNIITDTEVVAQATQFETTWSAAFADAITDVQDPSL</sequence>
<name>A0A9W9AQX9_9AGAR</name>
<feature type="signal peptide" evidence="1">
    <location>
        <begin position="1"/>
        <end position="19"/>
    </location>
</feature>
<keyword evidence="1" id="KW-0732">Signal</keyword>
<reference evidence="2" key="1">
    <citation type="submission" date="2022-08" db="EMBL/GenBank/DDBJ databases">
        <title>A Global Phylogenomic Analysis of the Shiitake Genus Lentinula.</title>
        <authorList>
            <consortium name="DOE Joint Genome Institute"/>
            <person name="Sierra-Patev S."/>
            <person name="Min B."/>
            <person name="Naranjo-Ortiz M."/>
            <person name="Looney B."/>
            <person name="Konkel Z."/>
            <person name="Slot J.C."/>
            <person name="Sakamoto Y."/>
            <person name="Steenwyk J.L."/>
            <person name="Rokas A."/>
            <person name="Carro J."/>
            <person name="Camarero S."/>
            <person name="Ferreira P."/>
            <person name="Molpeceres G."/>
            <person name="Ruiz-Duenas F.J."/>
            <person name="Serrano A."/>
            <person name="Henrissat B."/>
            <person name="Drula E."/>
            <person name="Hughes K.W."/>
            <person name="Mata J.L."/>
            <person name="Ishikawa N.K."/>
            <person name="Vargas-Isla R."/>
            <person name="Ushijima S."/>
            <person name="Smith C.A."/>
            <person name="Ahrendt S."/>
            <person name="Andreopoulos W."/>
            <person name="He G."/>
            <person name="Labutti K."/>
            <person name="Lipzen A."/>
            <person name="Ng V."/>
            <person name="Riley R."/>
            <person name="Sandor L."/>
            <person name="Barry K."/>
            <person name="Martinez A.T."/>
            <person name="Xiao Y."/>
            <person name="Gibbons J.G."/>
            <person name="Terashima K."/>
            <person name="Grigoriev I.V."/>
            <person name="Hibbett D.S."/>
        </authorList>
    </citation>
    <scope>NUCLEOTIDE SEQUENCE</scope>
    <source>
        <strain evidence="2">JLM2183</strain>
    </source>
</reference>